<dbReference type="PANTHER" id="PTHR43056:SF5">
    <property type="entry name" value="PEPTIDASE S9 PROLYL OLIGOPEPTIDASE CATALYTIC DOMAIN-CONTAINING PROTEIN"/>
    <property type="match status" value="1"/>
</dbReference>
<organism evidence="2 3">
    <name type="scientific">Benzoatithermus flavus</name>
    <dbReference type="NCBI Taxonomy" id="3108223"/>
    <lineage>
        <taxon>Bacteria</taxon>
        <taxon>Pseudomonadati</taxon>
        <taxon>Pseudomonadota</taxon>
        <taxon>Alphaproteobacteria</taxon>
        <taxon>Geminicoccales</taxon>
        <taxon>Geminicoccaceae</taxon>
        <taxon>Benzoatithermus</taxon>
    </lineage>
</organism>
<dbReference type="Gene3D" id="3.40.50.1820">
    <property type="entry name" value="alpha/beta hydrolase"/>
    <property type="match status" value="1"/>
</dbReference>
<sequence>MPTTAPHGSWRSPITAGLITGKQVGLGSPWLDGDVAYWTESRPLEGGRVALLRRLANGRTEEVAPPTFNLRTRVHEYGGRPFTARDGIVVGVELKDQRVYRFEPGRVPVPLTPESGGALRYADLVLDLARQRLLAVREDHRGGGEPRNTLVAIPLAGDPHEGAVLAEGHDFFAYPRPSPDGRSLAWLTWDHPDMPWDATTLWVAELDAAGRPADPRAIETGVAESLVQPEWSPDGRLHVMSDRSDFWSLYRVRNLDLEPVALIAAELAGPLWQLGSRWYDFLDAGTAVAIATERGVQRLTLLDLVAGTERPLDLPFVEYAGVSCADGVVLVQALPADGPAQLVRVEPSRSGFATIASAGALDLDPGHISLPEHITFPSEDGRQAFALYYPPRNPDYVAPAGELPPLVVRSHGGPTGRASPALNLQIQFWTSRGFAVVDVDYAGSTGYGRAYRSLLEGKWGIADVEDCIAAARFLAESGRVDPSRLAIRGGSAGGYTTLCALAFHDLFKAGASWYGIGDLEALARDTHKFESRYLDRLVGPWPDAVELYKARSPIHHTDGLNCPIVFLQGEDDKVVPPNQAEMMVEVLRKKGLPVAYLLFPGEGHGFRRAETIETALLAEYGFFCRVFGIEPAEPLPPLRIENLG</sequence>
<feature type="domain" description="Peptidase S9 prolyl oligopeptidase catalytic" evidence="1">
    <location>
        <begin position="422"/>
        <end position="628"/>
    </location>
</feature>
<proteinExistence type="predicted"/>
<dbReference type="InterPro" id="IPR011042">
    <property type="entry name" value="6-blade_b-propeller_TolB-like"/>
</dbReference>
<dbReference type="GO" id="GO:0016787">
    <property type="term" value="F:hydrolase activity"/>
    <property type="evidence" value="ECO:0007669"/>
    <property type="project" value="UniProtKB-KW"/>
</dbReference>
<dbReference type="EC" id="3.4.-.-" evidence="2"/>
<dbReference type="EMBL" id="JBBLZC010000007">
    <property type="protein sequence ID" value="MEK0083213.1"/>
    <property type="molecule type" value="Genomic_DNA"/>
</dbReference>
<dbReference type="Pfam" id="PF00326">
    <property type="entry name" value="Peptidase_S9"/>
    <property type="match status" value="1"/>
</dbReference>
<dbReference type="Proteomes" id="UP001375743">
    <property type="component" value="Unassembled WGS sequence"/>
</dbReference>
<name>A0ABU8XPS7_9PROT</name>
<dbReference type="RefSeq" id="WP_418159061.1">
    <property type="nucleotide sequence ID" value="NZ_JBBLZC010000007.1"/>
</dbReference>
<dbReference type="SUPFAM" id="SSF82171">
    <property type="entry name" value="DPP6 N-terminal domain-like"/>
    <property type="match status" value="1"/>
</dbReference>
<dbReference type="PANTHER" id="PTHR43056">
    <property type="entry name" value="PEPTIDASE S9 PROLYL OLIGOPEPTIDASE"/>
    <property type="match status" value="1"/>
</dbReference>
<protein>
    <submittedName>
        <fullName evidence="2">S9 family peptidase</fullName>
        <ecNumber evidence="2">3.4.-.-</ecNumber>
    </submittedName>
</protein>
<comment type="caution">
    <text evidence="2">The sequence shown here is derived from an EMBL/GenBank/DDBJ whole genome shotgun (WGS) entry which is preliminary data.</text>
</comment>
<keyword evidence="3" id="KW-1185">Reference proteome</keyword>
<evidence type="ECO:0000313" key="2">
    <source>
        <dbReference type="EMBL" id="MEK0083213.1"/>
    </source>
</evidence>
<reference evidence="2 3" key="1">
    <citation type="submission" date="2024-01" db="EMBL/GenBank/DDBJ databases">
        <title>Multi-omics insights into the function and evolution of sodium benzoate biodegradation pathways in Benzoatithermus flavus gen. nov., sp. nov. from hot spring.</title>
        <authorList>
            <person name="Hu C.-J."/>
            <person name="Li W.-J."/>
        </authorList>
    </citation>
    <scope>NUCLEOTIDE SEQUENCE [LARGE SCALE GENOMIC DNA]</scope>
    <source>
        <strain evidence="2 3">SYSU G07066</strain>
    </source>
</reference>
<gene>
    <name evidence="2" type="ORF">U1T56_08615</name>
</gene>
<dbReference type="InterPro" id="IPR001375">
    <property type="entry name" value="Peptidase_S9_cat"/>
</dbReference>
<dbReference type="SUPFAM" id="SSF53474">
    <property type="entry name" value="alpha/beta-Hydrolases"/>
    <property type="match status" value="1"/>
</dbReference>
<keyword evidence="2" id="KW-0378">Hydrolase</keyword>
<evidence type="ECO:0000259" key="1">
    <source>
        <dbReference type="Pfam" id="PF00326"/>
    </source>
</evidence>
<dbReference type="Gene3D" id="2.120.10.30">
    <property type="entry name" value="TolB, C-terminal domain"/>
    <property type="match status" value="1"/>
</dbReference>
<dbReference type="InterPro" id="IPR029058">
    <property type="entry name" value="AB_hydrolase_fold"/>
</dbReference>
<evidence type="ECO:0000313" key="3">
    <source>
        <dbReference type="Proteomes" id="UP001375743"/>
    </source>
</evidence>
<dbReference type="InterPro" id="IPR050585">
    <property type="entry name" value="Xaa-Pro_dipeptidyl-ppase/CocE"/>
</dbReference>
<accession>A0ABU8XPS7</accession>